<gene>
    <name evidence="10" type="ORF">S01H1_14021</name>
</gene>
<evidence type="ECO:0000259" key="9">
    <source>
        <dbReference type="PROSITE" id="PS51747"/>
    </source>
</evidence>
<keyword evidence="8" id="KW-0511">Multifunctional enzyme</keyword>
<sequence length="202" mass="21775">MVGAVIVKGGRIVGEGFHREAGLEHGEIQAIRNAGESDCEGATLYTNLEPCCHHGKTPPCVESIVGSGIRRVVYSLIDPNPRVSGRGVRFLKEAGVEMKDGLLASEATELNEAYLKYVTTGLPFVTVKVAQTLDGRIATKTGDSRWISSEHSLRFSHRLRAGYDAVLVGSGTVVRDNPQLTVRLAKGRNPLRIILSSKGELP</sequence>
<dbReference type="Gene3D" id="3.40.140.10">
    <property type="entry name" value="Cytidine Deaminase, domain 2"/>
    <property type="match status" value="1"/>
</dbReference>
<dbReference type="EMBL" id="BARS01007271">
    <property type="protein sequence ID" value="GAF80746.1"/>
    <property type="molecule type" value="Genomic_DNA"/>
</dbReference>
<evidence type="ECO:0000256" key="5">
    <source>
        <dbReference type="ARBA" id="ARBA00022833"/>
    </source>
</evidence>
<dbReference type="InterPro" id="IPR016193">
    <property type="entry name" value="Cytidine_deaminase-like"/>
</dbReference>
<dbReference type="CDD" id="cd01284">
    <property type="entry name" value="Riboflavin_deaminase-reductase"/>
    <property type="match status" value="1"/>
</dbReference>
<comment type="pathway">
    <text evidence="1">Cofactor biosynthesis; riboflavin biosynthesis; 5-amino-6-(D-ribitylamino)uracil from GTP: step 2/4.</text>
</comment>
<dbReference type="Gene3D" id="3.40.430.10">
    <property type="entry name" value="Dihydrofolate Reductase, subunit A"/>
    <property type="match status" value="1"/>
</dbReference>
<reference evidence="10" key="1">
    <citation type="journal article" date="2014" name="Front. Microbiol.">
        <title>High frequency of phylogenetically diverse reductive dehalogenase-homologous genes in deep subseafloor sedimentary metagenomes.</title>
        <authorList>
            <person name="Kawai M."/>
            <person name="Futagami T."/>
            <person name="Toyoda A."/>
            <person name="Takaki Y."/>
            <person name="Nishi S."/>
            <person name="Hori S."/>
            <person name="Arai W."/>
            <person name="Tsubouchi T."/>
            <person name="Morono Y."/>
            <person name="Uchiyama I."/>
            <person name="Ito T."/>
            <person name="Fujiyama A."/>
            <person name="Inagaki F."/>
            <person name="Takami H."/>
        </authorList>
    </citation>
    <scope>NUCLEOTIDE SEQUENCE</scope>
    <source>
        <strain evidence="10">Expedition CK06-06</strain>
    </source>
</reference>
<proteinExistence type="predicted"/>
<dbReference type="InterPro" id="IPR004794">
    <property type="entry name" value="Eubact_RibD"/>
</dbReference>
<evidence type="ECO:0000256" key="4">
    <source>
        <dbReference type="ARBA" id="ARBA00022723"/>
    </source>
</evidence>
<dbReference type="GO" id="GO:0008270">
    <property type="term" value="F:zinc ion binding"/>
    <property type="evidence" value="ECO:0007669"/>
    <property type="project" value="InterPro"/>
</dbReference>
<dbReference type="InterPro" id="IPR002125">
    <property type="entry name" value="CMP_dCMP_dom"/>
</dbReference>
<dbReference type="InterPro" id="IPR002734">
    <property type="entry name" value="RibDG_C"/>
</dbReference>
<dbReference type="NCBIfam" id="TIGR00326">
    <property type="entry name" value="eubact_ribD"/>
    <property type="match status" value="1"/>
</dbReference>
<dbReference type="GO" id="GO:0008835">
    <property type="term" value="F:diaminohydroxyphosphoribosylaminopyrimidine deaminase activity"/>
    <property type="evidence" value="ECO:0007669"/>
    <property type="project" value="InterPro"/>
</dbReference>
<evidence type="ECO:0000313" key="10">
    <source>
        <dbReference type="EMBL" id="GAF80746.1"/>
    </source>
</evidence>
<organism evidence="10">
    <name type="scientific">marine sediment metagenome</name>
    <dbReference type="NCBI Taxonomy" id="412755"/>
    <lineage>
        <taxon>unclassified sequences</taxon>
        <taxon>metagenomes</taxon>
        <taxon>ecological metagenomes</taxon>
    </lineage>
</organism>
<dbReference type="PROSITE" id="PS00903">
    <property type="entry name" value="CYT_DCMP_DEAMINASES_1"/>
    <property type="match status" value="1"/>
</dbReference>
<name>X0T028_9ZZZZ</name>
<dbReference type="InterPro" id="IPR024072">
    <property type="entry name" value="DHFR-like_dom_sf"/>
</dbReference>
<keyword evidence="6" id="KW-0521">NADP</keyword>
<accession>X0T028</accession>
<evidence type="ECO:0000256" key="1">
    <source>
        <dbReference type="ARBA" id="ARBA00004882"/>
    </source>
</evidence>
<comment type="pathway">
    <text evidence="2">Cofactor biosynthesis; riboflavin biosynthesis; 5-amino-6-(D-ribitylamino)uracil from GTP: step 3/4.</text>
</comment>
<keyword evidence="4" id="KW-0479">Metal-binding</keyword>
<protein>
    <recommendedName>
        <fullName evidence="9">CMP/dCMP-type deaminase domain-containing protein</fullName>
    </recommendedName>
</protein>
<feature type="non-terminal residue" evidence="10">
    <location>
        <position position="202"/>
    </location>
</feature>
<feature type="domain" description="CMP/dCMP-type deaminase" evidence="9">
    <location>
        <begin position="1"/>
        <end position="90"/>
    </location>
</feature>
<dbReference type="UniPathway" id="UPA00275">
    <property type="reaction ID" value="UER00401"/>
</dbReference>
<dbReference type="PROSITE" id="PS51747">
    <property type="entry name" value="CYT_DCMP_DEAMINASES_2"/>
    <property type="match status" value="1"/>
</dbReference>
<evidence type="ECO:0000256" key="2">
    <source>
        <dbReference type="ARBA" id="ARBA00004910"/>
    </source>
</evidence>
<dbReference type="Pfam" id="PF00383">
    <property type="entry name" value="dCMP_cyt_deam_1"/>
    <property type="match status" value="1"/>
</dbReference>
<dbReference type="InterPro" id="IPR050765">
    <property type="entry name" value="Riboflavin_Biosynth_HTPR"/>
</dbReference>
<dbReference type="GO" id="GO:0009231">
    <property type="term" value="P:riboflavin biosynthetic process"/>
    <property type="evidence" value="ECO:0007669"/>
    <property type="project" value="UniProtKB-UniPathway"/>
</dbReference>
<keyword evidence="7" id="KW-0560">Oxidoreductase</keyword>
<keyword evidence="3" id="KW-0686">Riboflavin biosynthesis</keyword>
<dbReference type="PANTHER" id="PTHR38011">
    <property type="entry name" value="DIHYDROFOLATE REDUCTASE FAMILY PROTEIN (AFU_ORTHOLOGUE AFUA_8G06820)"/>
    <property type="match status" value="1"/>
</dbReference>
<evidence type="ECO:0000256" key="8">
    <source>
        <dbReference type="ARBA" id="ARBA00023268"/>
    </source>
</evidence>
<evidence type="ECO:0000256" key="6">
    <source>
        <dbReference type="ARBA" id="ARBA00022857"/>
    </source>
</evidence>
<dbReference type="GO" id="GO:0008703">
    <property type="term" value="F:5-amino-6-(5-phosphoribosylamino)uracil reductase activity"/>
    <property type="evidence" value="ECO:0007669"/>
    <property type="project" value="InterPro"/>
</dbReference>
<evidence type="ECO:0000256" key="3">
    <source>
        <dbReference type="ARBA" id="ARBA00022619"/>
    </source>
</evidence>
<dbReference type="SUPFAM" id="SSF53597">
    <property type="entry name" value="Dihydrofolate reductase-like"/>
    <property type="match status" value="1"/>
</dbReference>
<dbReference type="InterPro" id="IPR016192">
    <property type="entry name" value="APOBEC/CMP_deaminase_Zn-bd"/>
</dbReference>
<dbReference type="AlphaFoldDB" id="X0T028"/>
<dbReference type="SUPFAM" id="SSF53927">
    <property type="entry name" value="Cytidine deaminase-like"/>
    <property type="match status" value="1"/>
</dbReference>
<keyword evidence="5" id="KW-0862">Zinc</keyword>
<dbReference type="PANTHER" id="PTHR38011:SF7">
    <property type="entry name" value="2,5-DIAMINO-6-RIBOSYLAMINO-4(3H)-PYRIMIDINONE 5'-PHOSPHATE REDUCTASE"/>
    <property type="match status" value="1"/>
</dbReference>
<evidence type="ECO:0000256" key="7">
    <source>
        <dbReference type="ARBA" id="ARBA00023002"/>
    </source>
</evidence>
<comment type="caution">
    <text evidence="10">The sequence shown here is derived from an EMBL/GenBank/DDBJ whole genome shotgun (WGS) entry which is preliminary data.</text>
</comment>
<dbReference type="Pfam" id="PF01872">
    <property type="entry name" value="RibD_C"/>
    <property type="match status" value="1"/>
</dbReference>